<accession>A0A1D6FWP8</accession>
<evidence type="ECO:0000259" key="18">
    <source>
        <dbReference type="Pfam" id="PF23020"/>
    </source>
</evidence>
<evidence type="ECO:0000256" key="16">
    <source>
        <dbReference type="SAM" id="Phobius"/>
    </source>
</evidence>
<feature type="transmembrane region" description="Helical" evidence="16">
    <location>
        <begin position="143"/>
        <end position="164"/>
    </location>
</feature>
<evidence type="ECO:0000256" key="13">
    <source>
        <dbReference type="ARBA" id="ARBA00064754"/>
    </source>
</evidence>
<reference evidence="19" key="1">
    <citation type="submission" date="2015-12" db="EMBL/GenBank/DDBJ databases">
        <title>Update maize B73 reference genome by single molecule sequencing technologies.</title>
        <authorList>
            <consortium name="Maize Genome Sequencing Project"/>
            <person name="Ware D."/>
        </authorList>
    </citation>
    <scope>NUCLEOTIDE SEQUENCE</scope>
    <source>
        <tissue evidence="19">Seedling</tissue>
    </source>
</reference>
<evidence type="ECO:0000256" key="1">
    <source>
        <dbReference type="ARBA" id="ARBA00004549"/>
    </source>
</evidence>
<feature type="compositionally biased region" description="Polar residues" evidence="15">
    <location>
        <begin position="324"/>
        <end position="339"/>
    </location>
</feature>
<evidence type="ECO:0000256" key="12">
    <source>
        <dbReference type="ARBA" id="ARBA00053920"/>
    </source>
</evidence>
<keyword evidence="9 14" id="KW-0576">Peroxisome</keyword>
<dbReference type="AlphaFoldDB" id="A0A1D6FWP8"/>
<evidence type="ECO:0000256" key="8">
    <source>
        <dbReference type="ARBA" id="ARBA00023136"/>
    </source>
</evidence>
<dbReference type="EMBL" id="CM000784">
    <property type="protein sequence ID" value="AQK95785.1"/>
    <property type="molecule type" value="Genomic_DNA"/>
</dbReference>
<evidence type="ECO:0000256" key="2">
    <source>
        <dbReference type="ARBA" id="ARBA00005443"/>
    </source>
</evidence>
<feature type="domain" description="Peroxisome membrane anchor protein Pex14p N-terminal" evidence="17">
    <location>
        <begin position="45"/>
        <end position="89"/>
    </location>
</feature>
<sequence length="492" mass="52617">MASGIGSGQQQPPVRLDALAAPAADADPGAVGDKLVFEAPPQPVREDYVQNAVKFLSHPKVRGSPVVYRRSFLEKKGLSTEEIDEAFRRVPDPQPSTTATTSPQQQVNSQNQSVGVQAYAPAQPVHPANAGPVVLPTQPRFSWYQAFLAAGLLLGFGASAAVFIKKLFLPRLKSWIRNVVAEGNGTEGNQLKPRIDDETADAVKASASAVSAIAKTNQQLLASKDEEKKILVTLTQALDSQAKELKSLTDSIGHTREPINITRDDRFSQYRPLEDHAPTVIRNGAINSSWRASQQTNMYGVSNGDFGSAVRSSFAPAPAEPTAGSFSRSYGEQPMSTAQRSDRSSGSKPWEMHSYSQQRPGYGSNSQLSDDGSYSDAQDSYAPSYHQNGKAPDFQADEPRPLTYNTGVEERPPPQRRWVPPQPPGVAMPEAAAAIRQPKALPKQPSSDASEAAGEMQVNGSSASDAVTEVPVNGATASDAGRSEIQEQSVAA</sequence>
<feature type="compositionally biased region" description="Polar residues" evidence="15">
    <location>
        <begin position="354"/>
        <end position="378"/>
    </location>
</feature>
<keyword evidence="3 14" id="KW-0813">Transport</keyword>
<keyword evidence="5 14" id="KW-0653">Protein transport</keyword>
<dbReference type="InterPro" id="IPR006785">
    <property type="entry name" value="Pex14_N"/>
</dbReference>
<keyword evidence="6 16" id="KW-1133">Transmembrane helix</keyword>
<dbReference type="GO" id="GO:0005778">
    <property type="term" value="C:peroxisomal membrane"/>
    <property type="evidence" value="ECO:0007669"/>
    <property type="project" value="UniProtKB-SubCell"/>
</dbReference>
<comment type="subunit">
    <text evidence="13">Interacts with PEX13; forming the PEX13-PEX14 docking complex. Interacts with PEX5 (via WxxxF/Y motifs).</text>
</comment>
<dbReference type="PANTHER" id="PTHR23058">
    <property type="entry name" value="PEROXISOMAL MEMBRANE PROTEIN PEX14"/>
    <property type="match status" value="1"/>
</dbReference>
<feature type="region of interest" description="Disordered" evidence="15">
    <location>
        <begin position="312"/>
        <end position="492"/>
    </location>
</feature>
<evidence type="ECO:0000256" key="6">
    <source>
        <dbReference type="ARBA" id="ARBA00022989"/>
    </source>
</evidence>
<evidence type="ECO:0000256" key="4">
    <source>
        <dbReference type="ARBA" id="ARBA00022692"/>
    </source>
</evidence>
<evidence type="ECO:0000313" key="19">
    <source>
        <dbReference type="EMBL" id="AQK95785.1"/>
    </source>
</evidence>
<evidence type="ECO:0000256" key="10">
    <source>
        <dbReference type="ARBA" id="ARBA00029502"/>
    </source>
</evidence>
<keyword evidence="8 14" id="KW-0472">Membrane</keyword>
<dbReference type="FunFam" id="1.10.10.10:FF:000217">
    <property type="entry name" value="Peroxisomal membrane protein PEX14"/>
    <property type="match status" value="1"/>
</dbReference>
<evidence type="ECO:0000256" key="3">
    <source>
        <dbReference type="ARBA" id="ARBA00022448"/>
    </source>
</evidence>
<dbReference type="InterPro" id="IPR025655">
    <property type="entry name" value="PEX14"/>
</dbReference>
<dbReference type="PANTHER" id="PTHR23058:SF0">
    <property type="entry name" value="PEROXISOMAL MEMBRANE PROTEIN PEX14"/>
    <property type="match status" value="1"/>
</dbReference>
<keyword evidence="7" id="KW-0811">Translocation</keyword>
<protein>
    <recommendedName>
        <fullName evidence="10 14">Peroxisomal membrane protein PEX14</fullName>
    </recommendedName>
    <alternativeName>
        <fullName evidence="11 14">Peroxin-14</fullName>
    </alternativeName>
</protein>
<evidence type="ECO:0000259" key="17">
    <source>
        <dbReference type="Pfam" id="PF04695"/>
    </source>
</evidence>
<keyword evidence="4 16" id="KW-0812">Transmembrane</keyword>
<evidence type="ECO:0000256" key="5">
    <source>
        <dbReference type="ARBA" id="ARBA00022927"/>
    </source>
</evidence>
<evidence type="ECO:0000256" key="14">
    <source>
        <dbReference type="RuleBase" id="RU367032"/>
    </source>
</evidence>
<gene>
    <name evidence="19" type="ORF">ZEAMMB73_Zm00001d011119</name>
</gene>
<dbReference type="GO" id="GO:0016560">
    <property type="term" value="P:protein import into peroxisome matrix, docking"/>
    <property type="evidence" value="ECO:0007669"/>
    <property type="project" value="UniProtKB-UniRule"/>
</dbReference>
<organism evidence="19">
    <name type="scientific">Zea mays</name>
    <name type="common">Maize</name>
    <dbReference type="NCBI Taxonomy" id="4577"/>
    <lineage>
        <taxon>Eukaryota</taxon>
        <taxon>Viridiplantae</taxon>
        <taxon>Streptophyta</taxon>
        <taxon>Embryophyta</taxon>
        <taxon>Tracheophyta</taxon>
        <taxon>Spermatophyta</taxon>
        <taxon>Magnoliopsida</taxon>
        <taxon>Liliopsida</taxon>
        <taxon>Poales</taxon>
        <taxon>Poaceae</taxon>
        <taxon>PACMAD clade</taxon>
        <taxon>Panicoideae</taxon>
        <taxon>Andropogonodae</taxon>
        <taxon>Andropogoneae</taxon>
        <taxon>Tripsacinae</taxon>
        <taxon>Zea</taxon>
    </lineage>
</organism>
<dbReference type="Gene3D" id="1.10.10.10">
    <property type="entry name" value="Winged helix-like DNA-binding domain superfamily/Winged helix DNA-binding domain"/>
    <property type="match status" value="1"/>
</dbReference>
<dbReference type="Pfam" id="PF23020">
    <property type="entry name" value="PEX14-like_2nd"/>
    <property type="match status" value="1"/>
</dbReference>
<dbReference type="ExpressionAtlas" id="A0A1D6FWP8">
    <property type="expression patterns" value="baseline and differential"/>
</dbReference>
<evidence type="ECO:0000256" key="9">
    <source>
        <dbReference type="ARBA" id="ARBA00023140"/>
    </source>
</evidence>
<feature type="domain" description="Peroxisomal membrane protein PEX14 central plants" evidence="18">
    <location>
        <begin position="140"/>
        <end position="254"/>
    </location>
</feature>
<dbReference type="InterPro" id="IPR036388">
    <property type="entry name" value="WH-like_DNA-bd_sf"/>
</dbReference>
<dbReference type="Pfam" id="PF04695">
    <property type="entry name" value="Pex14_N"/>
    <property type="match status" value="1"/>
</dbReference>
<feature type="region of interest" description="Disordered" evidence="15">
    <location>
        <begin position="87"/>
        <end position="114"/>
    </location>
</feature>
<evidence type="ECO:0000256" key="7">
    <source>
        <dbReference type="ARBA" id="ARBA00023010"/>
    </source>
</evidence>
<evidence type="ECO:0000256" key="15">
    <source>
        <dbReference type="SAM" id="MobiDB-lite"/>
    </source>
</evidence>
<comment type="subcellular location">
    <subcellularLocation>
        <location evidence="1">Peroxisome membrane</location>
        <topology evidence="1">Single-pass membrane protein</topology>
    </subcellularLocation>
</comment>
<comment type="function">
    <text evidence="12 14">Component of the PEX13-PEX14 docking complex, a translocon channel that specifically mediates the import of peroxisomal cargo proteins bound to PEX5 receptor. The PEX13-PEX14 docking complex forms a large import pore which can be opened to a diameter of about 9 nm. Mechanistically, PEX5 receptor along with cargo proteins associates with the PEX14 subunit of the PEX13-PEX14 docking complex in the cytosol, leading to the insertion of the receptor into the organelle membrane with the concomitant translocation of the cargo into the peroxisome matrix.</text>
</comment>
<feature type="region of interest" description="Disordered" evidence="15">
    <location>
        <begin position="1"/>
        <end position="32"/>
    </location>
</feature>
<feature type="compositionally biased region" description="Low complexity" evidence="15">
    <location>
        <begin position="12"/>
        <end position="32"/>
    </location>
</feature>
<name>A0A1D6FWP8_MAIZE</name>
<evidence type="ECO:0000256" key="11">
    <source>
        <dbReference type="ARBA" id="ARBA00029691"/>
    </source>
</evidence>
<dbReference type="InterPro" id="IPR054154">
    <property type="entry name" value="PEX14-like_M_plants"/>
</dbReference>
<dbReference type="OrthoDB" id="441517at2759"/>
<comment type="similarity">
    <text evidence="2 14">Belongs to the peroxin-14 family.</text>
</comment>
<proteinExistence type="inferred from homology"/>
<feature type="compositionally biased region" description="Low complexity" evidence="15">
    <location>
        <begin position="95"/>
        <end position="114"/>
    </location>
</feature>